<accession>A0A917MIQ2</accession>
<dbReference type="SUPFAM" id="SSF54975">
    <property type="entry name" value="Acylphosphatase/BLUF domain-like"/>
    <property type="match status" value="1"/>
</dbReference>
<feature type="domain" description="Acylphosphatase-like" evidence="6">
    <location>
        <begin position="4"/>
        <end position="90"/>
    </location>
</feature>
<reference evidence="7" key="1">
    <citation type="journal article" date="2014" name="Int. J. Syst. Evol. Microbiol.">
        <title>Complete genome sequence of Corynebacterium casei LMG S-19264T (=DSM 44701T), isolated from a smear-ripened cheese.</title>
        <authorList>
            <consortium name="US DOE Joint Genome Institute (JGI-PGF)"/>
            <person name="Walter F."/>
            <person name="Albersmeier A."/>
            <person name="Kalinowski J."/>
            <person name="Ruckert C."/>
        </authorList>
    </citation>
    <scope>NUCLEOTIDE SEQUENCE</scope>
    <source>
        <strain evidence="7">CGMCC 1.12214</strain>
    </source>
</reference>
<dbReference type="PRINTS" id="PR00112">
    <property type="entry name" value="ACYLPHPHTASE"/>
</dbReference>
<evidence type="ECO:0000256" key="3">
    <source>
        <dbReference type="ARBA" id="ARBA00047645"/>
    </source>
</evidence>
<dbReference type="PANTHER" id="PTHR47268:SF4">
    <property type="entry name" value="ACYLPHOSPHATASE"/>
    <property type="match status" value="1"/>
</dbReference>
<evidence type="ECO:0000256" key="5">
    <source>
        <dbReference type="RuleBase" id="RU004168"/>
    </source>
</evidence>
<comment type="catalytic activity">
    <reaction evidence="3 4">
        <text>an acyl phosphate + H2O = a carboxylate + phosphate + H(+)</text>
        <dbReference type="Rhea" id="RHEA:14965"/>
        <dbReference type="ChEBI" id="CHEBI:15377"/>
        <dbReference type="ChEBI" id="CHEBI:15378"/>
        <dbReference type="ChEBI" id="CHEBI:29067"/>
        <dbReference type="ChEBI" id="CHEBI:43474"/>
        <dbReference type="ChEBI" id="CHEBI:59918"/>
        <dbReference type="EC" id="3.6.1.7"/>
    </reaction>
</comment>
<keyword evidence="4" id="KW-0378">Hydrolase</keyword>
<dbReference type="InterPro" id="IPR036046">
    <property type="entry name" value="Acylphosphatase-like_dom_sf"/>
</dbReference>
<reference evidence="7" key="2">
    <citation type="submission" date="2020-09" db="EMBL/GenBank/DDBJ databases">
        <authorList>
            <person name="Sun Q."/>
            <person name="Zhou Y."/>
        </authorList>
    </citation>
    <scope>NUCLEOTIDE SEQUENCE</scope>
    <source>
        <strain evidence="7">CGMCC 1.12214</strain>
    </source>
</reference>
<dbReference type="AlphaFoldDB" id="A0A917MIQ2"/>
<protein>
    <recommendedName>
        <fullName evidence="2 4">acylphosphatase</fullName>
        <ecNumber evidence="2 4">3.6.1.7</ecNumber>
    </recommendedName>
</protein>
<feature type="active site" evidence="4">
    <location>
        <position position="19"/>
    </location>
</feature>
<dbReference type="InterPro" id="IPR020456">
    <property type="entry name" value="Acylphosphatase"/>
</dbReference>
<evidence type="ECO:0000259" key="6">
    <source>
        <dbReference type="PROSITE" id="PS51160"/>
    </source>
</evidence>
<dbReference type="GO" id="GO:0003998">
    <property type="term" value="F:acylphosphatase activity"/>
    <property type="evidence" value="ECO:0007669"/>
    <property type="project" value="UniProtKB-EC"/>
</dbReference>
<evidence type="ECO:0000256" key="2">
    <source>
        <dbReference type="ARBA" id="ARBA00012150"/>
    </source>
</evidence>
<dbReference type="Gene3D" id="3.30.70.100">
    <property type="match status" value="1"/>
</dbReference>
<proteinExistence type="inferred from homology"/>
<dbReference type="InterPro" id="IPR017968">
    <property type="entry name" value="Acylphosphatase_CS"/>
</dbReference>
<dbReference type="Proteomes" id="UP000603912">
    <property type="component" value="Unassembled WGS sequence"/>
</dbReference>
<evidence type="ECO:0000313" key="8">
    <source>
        <dbReference type="Proteomes" id="UP000603912"/>
    </source>
</evidence>
<keyword evidence="8" id="KW-1185">Reference proteome</keyword>
<evidence type="ECO:0000256" key="1">
    <source>
        <dbReference type="ARBA" id="ARBA00005614"/>
    </source>
</evidence>
<sequence length="92" mass="10036">MARTVHVIVFGKVQGVGYRAWTEYKARMAGLSGWVRNRRDGTVEALFSGEPDVVDAMAQACSRGPRLSAVEDVVTTEREEEPAPGFQVLPTA</sequence>
<comment type="similarity">
    <text evidence="1 5">Belongs to the acylphosphatase family.</text>
</comment>
<comment type="caution">
    <text evidence="7">The sequence shown here is derived from an EMBL/GenBank/DDBJ whole genome shotgun (WGS) entry which is preliminary data.</text>
</comment>
<dbReference type="EMBL" id="BMES01000002">
    <property type="protein sequence ID" value="GGH21933.1"/>
    <property type="molecule type" value="Genomic_DNA"/>
</dbReference>
<dbReference type="PROSITE" id="PS00151">
    <property type="entry name" value="ACYLPHOSPHATASE_2"/>
    <property type="match status" value="1"/>
</dbReference>
<evidence type="ECO:0000313" key="7">
    <source>
        <dbReference type="EMBL" id="GGH21933.1"/>
    </source>
</evidence>
<feature type="active site" evidence="4">
    <location>
        <position position="37"/>
    </location>
</feature>
<gene>
    <name evidence="7" type="primary">acyP</name>
    <name evidence="7" type="ORF">GCM10007036_26590</name>
</gene>
<dbReference type="RefSeq" id="WP_188518237.1">
    <property type="nucleotide sequence ID" value="NZ_BMES01000002.1"/>
</dbReference>
<dbReference type="PANTHER" id="PTHR47268">
    <property type="entry name" value="ACYLPHOSPHATASE"/>
    <property type="match status" value="1"/>
</dbReference>
<organism evidence="7 8">
    <name type="scientific">Alsobacter metallidurans</name>
    <dbReference type="NCBI Taxonomy" id="340221"/>
    <lineage>
        <taxon>Bacteria</taxon>
        <taxon>Pseudomonadati</taxon>
        <taxon>Pseudomonadota</taxon>
        <taxon>Alphaproteobacteria</taxon>
        <taxon>Hyphomicrobiales</taxon>
        <taxon>Alsobacteraceae</taxon>
        <taxon>Alsobacter</taxon>
    </lineage>
</organism>
<dbReference type="Pfam" id="PF00708">
    <property type="entry name" value="Acylphosphatase"/>
    <property type="match status" value="1"/>
</dbReference>
<dbReference type="EC" id="3.6.1.7" evidence="2 4"/>
<dbReference type="PROSITE" id="PS51160">
    <property type="entry name" value="ACYLPHOSPHATASE_3"/>
    <property type="match status" value="1"/>
</dbReference>
<dbReference type="InterPro" id="IPR001792">
    <property type="entry name" value="Acylphosphatase-like_dom"/>
</dbReference>
<name>A0A917MIQ2_9HYPH</name>
<evidence type="ECO:0000256" key="4">
    <source>
        <dbReference type="PROSITE-ProRule" id="PRU00520"/>
    </source>
</evidence>